<dbReference type="EMBL" id="ML987190">
    <property type="protein sequence ID" value="KAF2254629.1"/>
    <property type="molecule type" value="Genomic_DNA"/>
</dbReference>
<dbReference type="Gene3D" id="2.60.120.10">
    <property type="entry name" value="Jelly Rolls"/>
    <property type="match status" value="1"/>
</dbReference>
<organism evidence="2 3">
    <name type="scientific">Trematosphaeria pertusa</name>
    <dbReference type="NCBI Taxonomy" id="390896"/>
    <lineage>
        <taxon>Eukaryota</taxon>
        <taxon>Fungi</taxon>
        <taxon>Dikarya</taxon>
        <taxon>Ascomycota</taxon>
        <taxon>Pezizomycotina</taxon>
        <taxon>Dothideomycetes</taxon>
        <taxon>Pleosporomycetidae</taxon>
        <taxon>Pleosporales</taxon>
        <taxon>Massarineae</taxon>
        <taxon>Trematosphaeriaceae</taxon>
        <taxon>Trematosphaeria</taxon>
    </lineage>
</organism>
<dbReference type="OrthoDB" id="5793281at2759"/>
<name>A0A6A6IW12_9PLEO</name>
<evidence type="ECO:0000313" key="2">
    <source>
        <dbReference type="EMBL" id="KAF2254629.1"/>
    </source>
</evidence>
<evidence type="ECO:0000313" key="3">
    <source>
        <dbReference type="Proteomes" id="UP000800094"/>
    </source>
</evidence>
<proteinExistence type="predicted"/>
<dbReference type="SUPFAM" id="SSF51182">
    <property type="entry name" value="RmlC-like cupins"/>
    <property type="match status" value="1"/>
</dbReference>
<evidence type="ECO:0000259" key="1">
    <source>
        <dbReference type="Pfam" id="PF07883"/>
    </source>
</evidence>
<dbReference type="InterPro" id="IPR014710">
    <property type="entry name" value="RmlC-like_jellyroll"/>
</dbReference>
<dbReference type="InterPro" id="IPR011051">
    <property type="entry name" value="RmlC_Cupin_sf"/>
</dbReference>
<dbReference type="RefSeq" id="XP_033689633.1">
    <property type="nucleotide sequence ID" value="XM_033835164.1"/>
</dbReference>
<reference evidence="2" key="1">
    <citation type="journal article" date="2020" name="Stud. Mycol.">
        <title>101 Dothideomycetes genomes: a test case for predicting lifestyles and emergence of pathogens.</title>
        <authorList>
            <person name="Haridas S."/>
            <person name="Albert R."/>
            <person name="Binder M."/>
            <person name="Bloem J."/>
            <person name="Labutti K."/>
            <person name="Salamov A."/>
            <person name="Andreopoulos B."/>
            <person name="Baker S."/>
            <person name="Barry K."/>
            <person name="Bills G."/>
            <person name="Bluhm B."/>
            <person name="Cannon C."/>
            <person name="Castanera R."/>
            <person name="Culley D."/>
            <person name="Daum C."/>
            <person name="Ezra D."/>
            <person name="Gonzalez J."/>
            <person name="Henrissat B."/>
            <person name="Kuo A."/>
            <person name="Liang C."/>
            <person name="Lipzen A."/>
            <person name="Lutzoni F."/>
            <person name="Magnuson J."/>
            <person name="Mondo S."/>
            <person name="Nolan M."/>
            <person name="Ohm R."/>
            <person name="Pangilinan J."/>
            <person name="Park H.-J."/>
            <person name="Ramirez L."/>
            <person name="Alfaro M."/>
            <person name="Sun H."/>
            <person name="Tritt A."/>
            <person name="Yoshinaga Y."/>
            <person name="Zwiers L.-H."/>
            <person name="Turgeon B."/>
            <person name="Goodwin S."/>
            <person name="Spatafora J."/>
            <person name="Crous P."/>
            <person name="Grigoriev I."/>
        </authorList>
    </citation>
    <scope>NUCLEOTIDE SEQUENCE</scope>
    <source>
        <strain evidence="2">CBS 122368</strain>
    </source>
</reference>
<dbReference type="GeneID" id="54588494"/>
<protein>
    <recommendedName>
        <fullName evidence="1">Cupin type-2 domain-containing protein</fullName>
    </recommendedName>
</protein>
<feature type="domain" description="Cupin type-2" evidence="1">
    <location>
        <begin position="46"/>
        <end position="116"/>
    </location>
</feature>
<dbReference type="AlphaFoldDB" id="A0A6A6IW12"/>
<dbReference type="PANTHER" id="PTHR38599">
    <property type="entry name" value="CUPIN DOMAIN PROTEIN (AFU_ORTHOLOGUE AFUA_3G13620)"/>
    <property type="match status" value="1"/>
</dbReference>
<dbReference type="PANTHER" id="PTHR38599:SF1">
    <property type="entry name" value="CUPIN DOMAIN PROTEIN (AFU_ORTHOLOGUE AFUA_3G13620)"/>
    <property type="match status" value="1"/>
</dbReference>
<dbReference type="Pfam" id="PF07883">
    <property type="entry name" value="Cupin_2"/>
    <property type="match status" value="1"/>
</dbReference>
<dbReference type="CDD" id="cd02234">
    <property type="entry name" value="cupin_BLR7677-like"/>
    <property type="match status" value="1"/>
</dbReference>
<dbReference type="InterPro" id="IPR013096">
    <property type="entry name" value="Cupin_2"/>
</dbReference>
<gene>
    <name evidence="2" type="ORF">BU26DRAFT_600292</name>
</gene>
<dbReference type="Proteomes" id="UP000800094">
    <property type="component" value="Unassembled WGS sequence"/>
</dbReference>
<accession>A0A6A6IW12</accession>
<keyword evidence="3" id="KW-1185">Reference proteome</keyword>
<sequence length="147" mass="15954">MPEFVSPNVIKADGVWQIEGKPREDFKVVQIFHPSNLPGKTMILGFIDIPPNGGTPSHRHGGAAIVAIPIAGTCLNQMNNNEPIVCNVGDFWFEAPGCHHQRCENVGEENAKFFAVLVVDDEVIKDGFGGIFVLDKEVEAGEKEASV</sequence>